<gene>
    <name evidence="11 15" type="primary">xerD</name>
    <name evidence="15" type="ORF">NCTC13160_01794</name>
</gene>
<keyword evidence="9 11" id="KW-0233">DNA recombination</keyword>
<evidence type="ECO:0000256" key="5">
    <source>
        <dbReference type="ARBA" id="ARBA00022618"/>
    </source>
</evidence>
<dbReference type="PANTHER" id="PTHR30349">
    <property type="entry name" value="PHAGE INTEGRASE-RELATED"/>
    <property type="match status" value="1"/>
</dbReference>
<dbReference type="InterPro" id="IPR013762">
    <property type="entry name" value="Integrase-like_cat_sf"/>
</dbReference>
<evidence type="ECO:0000259" key="14">
    <source>
        <dbReference type="PROSITE" id="PS51900"/>
    </source>
</evidence>
<evidence type="ECO:0000256" key="10">
    <source>
        <dbReference type="ARBA" id="ARBA00023306"/>
    </source>
</evidence>
<dbReference type="Pfam" id="PF02899">
    <property type="entry name" value="Phage_int_SAM_1"/>
    <property type="match status" value="1"/>
</dbReference>
<dbReference type="InterPro" id="IPR023009">
    <property type="entry name" value="Tyrosine_recombinase_XerC/XerD"/>
</dbReference>
<evidence type="ECO:0000256" key="4">
    <source>
        <dbReference type="ARBA" id="ARBA00022490"/>
    </source>
</evidence>
<dbReference type="InterPro" id="IPR004107">
    <property type="entry name" value="Integrase_SAM-like_N"/>
</dbReference>
<dbReference type="NCBIfam" id="NF001399">
    <property type="entry name" value="PRK00283.1"/>
    <property type="match status" value="1"/>
</dbReference>
<evidence type="ECO:0000256" key="6">
    <source>
        <dbReference type="ARBA" id="ARBA00022829"/>
    </source>
</evidence>
<comment type="subcellular location">
    <subcellularLocation>
        <location evidence="1 11">Cytoplasm</location>
    </subcellularLocation>
</comment>
<comment type="subunit">
    <text evidence="11">Forms a cyclic heterotetrameric complex composed of two molecules of XerC and two molecules of XerD.</text>
</comment>
<keyword evidence="4 11" id="KW-0963">Cytoplasm</keyword>
<dbReference type="STRING" id="93220.A6P55_06495"/>
<dbReference type="RefSeq" id="WP_306630162.1">
    <property type="nucleotide sequence ID" value="NZ_CP009553.3"/>
</dbReference>
<feature type="active site" evidence="11">
    <location>
        <position position="342"/>
    </location>
</feature>
<accession>A0A378YL60</accession>
<dbReference type="HAMAP" id="MF_01808">
    <property type="entry name" value="Recomb_XerC_XerD"/>
    <property type="match status" value="1"/>
</dbReference>
<feature type="domain" description="Core-binding (CB)" evidence="14">
    <location>
        <begin position="76"/>
        <end position="160"/>
    </location>
</feature>
<dbReference type="GO" id="GO:0006313">
    <property type="term" value="P:DNA transposition"/>
    <property type="evidence" value="ECO:0007669"/>
    <property type="project" value="UniProtKB-UniRule"/>
</dbReference>
<evidence type="ECO:0000256" key="8">
    <source>
        <dbReference type="ARBA" id="ARBA00023125"/>
    </source>
</evidence>
<evidence type="ECO:0000256" key="12">
    <source>
        <dbReference type="SAM" id="MobiDB-lite"/>
    </source>
</evidence>
<dbReference type="GO" id="GO:0005737">
    <property type="term" value="C:cytoplasm"/>
    <property type="evidence" value="ECO:0007669"/>
    <property type="project" value="UniProtKB-SubCell"/>
</dbReference>
<feature type="domain" description="Tyr recombinase" evidence="13">
    <location>
        <begin position="181"/>
        <end position="364"/>
    </location>
</feature>
<dbReference type="Pfam" id="PF00589">
    <property type="entry name" value="Phage_integrase"/>
    <property type="match status" value="1"/>
</dbReference>
<evidence type="ECO:0000256" key="3">
    <source>
        <dbReference type="ARBA" id="ARBA00015810"/>
    </source>
</evidence>
<dbReference type="SUPFAM" id="SSF56349">
    <property type="entry name" value="DNA breaking-rejoining enzymes"/>
    <property type="match status" value="1"/>
</dbReference>
<feature type="active site" evidence="11">
    <location>
        <position position="221"/>
    </location>
</feature>
<dbReference type="InterPro" id="IPR050090">
    <property type="entry name" value="Tyrosine_recombinase_XerCD"/>
</dbReference>
<dbReference type="PROSITE" id="PS51898">
    <property type="entry name" value="TYR_RECOMBINASE"/>
    <property type="match status" value="1"/>
</dbReference>
<protein>
    <recommendedName>
        <fullName evidence="3 11">Tyrosine recombinase XerD</fullName>
    </recommendedName>
</protein>
<feature type="active site" evidence="11">
    <location>
        <position position="316"/>
    </location>
</feature>
<reference evidence="15 16" key="1">
    <citation type="submission" date="2018-06" db="EMBL/GenBank/DDBJ databases">
        <authorList>
            <consortium name="Pathogen Informatics"/>
            <person name="Doyle S."/>
        </authorList>
    </citation>
    <scope>NUCLEOTIDE SEQUENCE [LARGE SCALE GENOMIC DNA]</scope>
    <source>
        <strain evidence="15 16">NCTC13160</strain>
    </source>
</reference>
<feature type="compositionally biased region" description="Basic and acidic residues" evidence="12">
    <location>
        <begin position="46"/>
        <end position="57"/>
    </location>
</feature>
<dbReference type="PANTHER" id="PTHR30349:SF90">
    <property type="entry name" value="TYROSINE RECOMBINASE XERD"/>
    <property type="match status" value="1"/>
</dbReference>
<dbReference type="AlphaFoldDB" id="A0A378YL60"/>
<dbReference type="GO" id="GO:0051301">
    <property type="term" value="P:cell division"/>
    <property type="evidence" value="ECO:0007669"/>
    <property type="project" value="UniProtKB-KW"/>
</dbReference>
<proteinExistence type="inferred from homology"/>
<keyword evidence="5 11" id="KW-0132">Cell division</keyword>
<evidence type="ECO:0000256" key="7">
    <source>
        <dbReference type="ARBA" id="ARBA00022908"/>
    </source>
</evidence>
<dbReference type="SUPFAM" id="SSF47823">
    <property type="entry name" value="lambda integrase-like, N-terminal domain"/>
    <property type="match status" value="1"/>
</dbReference>
<feature type="active site" evidence="11">
    <location>
        <position position="245"/>
    </location>
</feature>
<dbReference type="InterPro" id="IPR002104">
    <property type="entry name" value="Integrase_catalytic"/>
</dbReference>
<dbReference type="HAMAP" id="MF_01807">
    <property type="entry name" value="Recomb_XerD"/>
    <property type="match status" value="1"/>
</dbReference>
<feature type="active site" description="O-(3'-phospho-DNA)-tyrosine intermediate" evidence="11">
    <location>
        <position position="351"/>
    </location>
</feature>
<sequence length="370" mass="41292">MTQRTLPPMHVNDDADDDVDADFGAGPDAFDEAGEPFEQAASGAEEADRRDGHDRHDGHDREAAALAFDADGATYRRSAALIDQFCDTLWLEDGLSRNTLDAYRRDLRLFAQWLAATRDTSLDGVNEAALSAYLAWRRDSLASSVNRRLSVFKRFYQWALREHIAQQDPCLRIASAKRAQRLPSTLSEAQVEALLAAPDLTQPLGLRDRAMLELMYASGLRVSELVSLKTIEVGLNEGVLRIFGKGAKERLVPFGEEANGWLTRYLAESRGVLLAGRACDTLFVTQRGEGMTRQAFWYLIKRYASQADIRAPLSPHTLRHAFATHLINHGADLRVVQLLLGHADISTTQIYTHVARERLKSLHAQHHPRG</sequence>
<dbReference type="CDD" id="cd00798">
    <property type="entry name" value="INT_XerDC_C"/>
    <property type="match status" value="1"/>
</dbReference>
<comment type="similarity">
    <text evidence="2 11">Belongs to the 'phage' integrase family. XerD subfamily.</text>
</comment>
<keyword evidence="6 11" id="KW-0159">Chromosome partition</keyword>
<evidence type="ECO:0000313" key="15">
    <source>
        <dbReference type="EMBL" id="SUA77171.1"/>
    </source>
</evidence>
<dbReference type="Gene3D" id="1.10.443.10">
    <property type="entry name" value="Intergrase catalytic core"/>
    <property type="match status" value="1"/>
</dbReference>
<keyword evidence="10 11" id="KW-0131">Cell cycle</keyword>
<dbReference type="GO" id="GO:0007059">
    <property type="term" value="P:chromosome segregation"/>
    <property type="evidence" value="ECO:0007669"/>
    <property type="project" value="UniProtKB-UniRule"/>
</dbReference>
<dbReference type="Proteomes" id="UP000254573">
    <property type="component" value="Unassembled WGS sequence"/>
</dbReference>
<dbReference type="InterPro" id="IPR011010">
    <property type="entry name" value="DNA_brk_join_enz"/>
</dbReference>
<evidence type="ECO:0000256" key="9">
    <source>
        <dbReference type="ARBA" id="ARBA00023172"/>
    </source>
</evidence>
<comment type="function">
    <text evidence="11">Site-specific tyrosine recombinase, which acts by catalyzing the cutting and rejoining of the recombining DNA molecules. The XerC-XerD complex is essential to convert dimers of the bacterial chromosome into monomers to permit their segregation at cell division. It also contributes to the segregational stability of plasmids.</text>
</comment>
<dbReference type="InterPro" id="IPR011932">
    <property type="entry name" value="Recomb_XerD"/>
</dbReference>
<dbReference type="GO" id="GO:0003677">
    <property type="term" value="F:DNA binding"/>
    <property type="evidence" value="ECO:0007669"/>
    <property type="project" value="UniProtKB-UniRule"/>
</dbReference>
<dbReference type="EMBL" id="UGSG01000001">
    <property type="protein sequence ID" value="SUA77171.1"/>
    <property type="molecule type" value="Genomic_DNA"/>
</dbReference>
<organism evidence="15 16">
    <name type="scientific">Pandoraea pnomenusa</name>
    <dbReference type="NCBI Taxonomy" id="93220"/>
    <lineage>
        <taxon>Bacteria</taxon>
        <taxon>Pseudomonadati</taxon>
        <taxon>Pseudomonadota</taxon>
        <taxon>Betaproteobacteria</taxon>
        <taxon>Burkholderiales</taxon>
        <taxon>Burkholderiaceae</taxon>
        <taxon>Pandoraea</taxon>
    </lineage>
</organism>
<evidence type="ECO:0000259" key="13">
    <source>
        <dbReference type="PROSITE" id="PS51898"/>
    </source>
</evidence>
<dbReference type="InterPro" id="IPR010998">
    <property type="entry name" value="Integrase_recombinase_N"/>
</dbReference>
<evidence type="ECO:0000256" key="11">
    <source>
        <dbReference type="HAMAP-Rule" id="MF_01807"/>
    </source>
</evidence>
<feature type="active site" evidence="11">
    <location>
        <position position="319"/>
    </location>
</feature>
<dbReference type="NCBIfam" id="TIGR02225">
    <property type="entry name" value="recomb_XerD"/>
    <property type="match status" value="1"/>
</dbReference>
<evidence type="ECO:0000313" key="16">
    <source>
        <dbReference type="Proteomes" id="UP000254573"/>
    </source>
</evidence>
<dbReference type="InterPro" id="IPR044068">
    <property type="entry name" value="CB"/>
</dbReference>
<dbReference type="Gene3D" id="1.10.150.130">
    <property type="match status" value="1"/>
</dbReference>
<evidence type="ECO:0000256" key="1">
    <source>
        <dbReference type="ARBA" id="ARBA00004496"/>
    </source>
</evidence>
<dbReference type="GO" id="GO:0009037">
    <property type="term" value="F:tyrosine-based site-specific recombinase activity"/>
    <property type="evidence" value="ECO:0007669"/>
    <property type="project" value="UniProtKB-UniRule"/>
</dbReference>
<name>A0A378YL60_9BURK</name>
<keyword evidence="8 11" id="KW-0238">DNA-binding</keyword>
<feature type="region of interest" description="Disordered" evidence="12">
    <location>
        <begin position="1"/>
        <end position="57"/>
    </location>
</feature>
<dbReference type="PROSITE" id="PS51900">
    <property type="entry name" value="CB"/>
    <property type="match status" value="1"/>
</dbReference>
<keyword evidence="7 11" id="KW-0229">DNA integration</keyword>
<evidence type="ECO:0000256" key="2">
    <source>
        <dbReference type="ARBA" id="ARBA00010450"/>
    </source>
</evidence>